<dbReference type="Pfam" id="PF00505">
    <property type="entry name" value="HMG_box"/>
    <property type="match status" value="1"/>
</dbReference>
<gene>
    <name evidence="2" type="ORF">METZ01_LOCUS88116</name>
</gene>
<dbReference type="InterPro" id="IPR036910">
    <property type="entry name" value="HMG_box_dom_sf"/>
</dbReference>
<feature type="domain" description="HMG box" evidence="1">
    <location>
        <begin position="61"/>
        <end position="123"/>
    </location>
</feature>
<dbReference type="SMART" id="SM00398">
    <property type="entry name" value="HMG"/>
    <property type="match status" value="1"/>
</dbReference>
<accession>A0A381V4I2</accession>
<dbReference type="SUPFAM" id="SSF47095">
    <property type="entry name" value="HMG-box"/>
    <property type="match status" value="1"/>
</dbReference>
<sequence length="123" mass="14754">MKDKKNNNLFAKHVIEQITPLFEEFFKELDKNFDQINYDDISETYLKDLKNYSNNFKHNKKNKKINPYSAFLSDKSIQKKIKEENPDLSFGELSKLKGQIWKKFTAEEKEKYKLMAQEKNDGY</sequence>
<dbReference type="EMBL" id="UINC01007827">
    <property type="protein sequence ID" value="SVA35262.1"/>
    <property type="molecule type" value="Genomic_DNA"/>
</dbReference>
<dbReference type="AlphaFoldDB" id="A0A381V4I2"/>
<protein>
    <recommendedName>
        <fullName evidence="1">HMG box domain-containing protein</fullName>
    </recommendedName>
</protein>
<dbReference type="Gene3D" id="1.10.30.10">
    <property type="entry name" value="High mobility group box domain"/>
    <property type="match status" value="1"/>
</dbReference>
<dbReference type="PROSITE" id="PS50118">
    <property type="entry name" value="HMG_BOX_2"/>
    <property type="match status" value="1"/>
</dbReference>
<dbReference type="InterPro" id="IPR009071">
    <property type="entry name" value="HMG_box_dom"/>
</dbReference>
<proteinExistence type="predicted"/>
<name>A0A381V4I2_9ZZZZ</name>
<evidence type="ECO:0000313" key="2">
    <source>
        <dbReference type="EMBL" id="SVA35262.1"/>
    </source>
</evidence>
<reference evidence="2" key="1">
    <citation type="submission" date="2018-05" db="EMBL/GenBank/DDBJ databases">
        <authorList>
            <person name="Lanie J.A."/>
            <person name="Ng W.-L."/>
            <person name="Kazmierczak K.M."/>
            <person name="Andrzejewski T.M."/>
            <person name="Davidsen T.M."/>
            <person name="Wayne K.J."/>
            <person name="Tettelin H."/>
            <person name="Glass J.I."/>
            <person name="Rusch D."/>
            <person name="Podicherti R."/>
            <person name="Tsui H.-C.T."/>
            <person name="Winkler M.E."/>
        </authorList>
    </citation>
    <scope>NUCLEOTIDE SEQUENCE</scope>
</reference>
<evidence type="ECO:0000259" key="1">
    <source>
        <dbReference type="PROSITE" id="PS50118"/>
    </source>
</evidence>
<organism evidence="2">
    <name type="scientific">marine metagenome</name>
    <dbReference type="NCBI Taxonomy" id="408172"/>
    <lineage>
        <taxon>unclassified sequences</taxon>
        <taxon>metagenomes</taxon>
        <taxon>ecological metagenomes</taxon>
    </lineage>
</organism>